<dbReference type="InterPro" id="IPR011050">
    <property type="entry name" value="Pectin_lyase_fold/virulence"/>
</dbReference>
<dbReference type="InterPro" id="IPR012334">
    <property type="entry name" value="Pectin_lyas_fold"/>
</dbReference>
<feature type="signal peptide" evidence="1">
    <location>
        <begin position="1"/>
        <end position="20"/>
    </location>
</feature>
<dbReference type="EMBL" id="FNUY01000001">
    <property type="protein sequence ID" value="SEF44667.1"/>
    <property type="molecule type" value="Genomic_DNA"/>
</dbReference>
<keyword evidence="4" id="KW-1185">Reference proteome</keyword>
<feature type="domain" description="Right handed beta helix" evidence="2">
    <location>
        <begin position="201"/>
        <end position="356"/>
    </location>
</feature>
<dbReference type="InterPro" id="IPR006626">
    <property type="entry name" value="PbH1"/>
</dbReference>
<dbReference type="Gene3D" id="2.160.20.10">
    <property type="entry name" value="Single-stranded right-handed beta-helix, Pectin lyase-like"/>
    <property type="match status" value="1"/>
</dbReference>
<evidence type="ECO:0000256" key="1">
    <source>
        <dbReference type="SAM" id="SignalP"/>
    </source>
</evidence>
<evidence type="ECO:0000313" key="4">
    <source>
        <dbReference type="Proteomes" id="UP000236743"/>
    </source>
</evidence>
<sequence>MNAAIWAVLAVTLSAVSAAAEQGVGEACPADAIRIDQGQSVGDAVERAAPGAAFCIAAGTHRMQFAVPKSGQRFFGEPGAILNGARVVTNFLRLGEIWVAGGQTQTGVERGVCASGYEACALSIGVFMDGQPLRQVAGRGLLRSGTFFFDRFRHEIVLVDSPDDKLVEVSATRYAFRSAADGVVIRGLVVEKYFNPAQEGAIHGEGRGWRVENCELRLNGGAGVAVGSDSAVSNCSIHHNGQIGATADGSNILFDSNEIWSNNIYGFDPGWDAGGIKITVSSQLVFRNNHVHHNNGPGLWCDERCVDALFEGNVVEFNQSAGIFFELSSKAVIRRNTLRQNNQAGYSWLWGAEIQIAASEDADIYENTLIVRDSGRAVMLIDQNRWKVGGGFYKTRRNRVHDNDISFLGTGAAGGASSSDRQAENFRIITTGGNSFDRNVYRFRGGQPPIFIWDTLQMDFAGFRKQGQERNGSISVGEPPKP</sequence>
<evidence type="ECO:0000313" key="3">
    <source>
        <dbReference type="EMBL" id="SEF44667.1"/>
    </source>
</evidence>
<dbReference type="SMART" id="SM00710">
    <property type="entry name" value="PbH1"/>
    <property type="match status" value="5"/>
</dbReference>
<dbReference type="SUPFAM" id="SSF51126">
    <property type="entry name" value="Pectin lyase-like"/>
    <property type="match status" value="1"/>
</dbReference>
<proteinExistence type="predicted"/>
<protein>
    <submittedName>
        <fullName evidence="3">Right handed beta helix region</fullName>
    </submittedName>
</protein>
<reference evidence="3 4" key="1">
    <citation type="submission" date="2016-10" db="EMBL/GenBank/DDBJ databases">
        <authorList>
            <person name="de Groot N.N."/>
        </authorList>
    </citation>
    <scope>NUCLEOTIDE SEQUENCE [LARGE SCALE GENOMIC DNA]</scope>
    <source>
        <strain evidence="3 4">DSM 26656</strain>
    </source>
</reference>
<accession>A0A1H5S4B4</accession>
<dbReference type="AlphaFoldDB" id="A0A1H5S4B4"/>
<organism evidence="3 4">
    <name type="scientific">Bosea lathyri</name>
    <dbReference type="NCBI Taxonomy" id="1036778"/>
    <lineage>
        <taxon>Bacteria</taxon>
        <taxon>Pseudomonadati</taxon>
        <taxon>Pseudomonadota</taxon>
        <taxon>Alphaproteobacteria</taxon>
        <taxon>Hyphomicrobiales</taxon>
        <taxon>Boseaceae</taxon>
        <taxon>Bosea</taxon>
    </lineage>
</organism>
<feature type="chain" id="PRO_5009283612" evidence="1">
    <location>
        <begin position="21"/>
        <end position="482"/>
    </location>
</feature>
<dbReference type="Pfam" id="PF13229">
    <property type="entry name" value="Beta_helix"/>
    <property type="match status" value="1"/>
</dbReference>
<gene>
    <name evidence="3" type="ORF">SAMN04488115_101116</name>
</gene>
<name>A0A1H5S4B4_9HYPH</name>
<dbReference type="Proteomes" id="UP000236743">
    <property type="component" value="Unassembled WGS sequence"/>
</dbReference>
<dbReference type="OrthoDB" id="9807425at2"/>
<keyword evidence="1" id="KW-0732">Signal</keyword>
<dbReference type="RefSeq" id="WP_103870539.1">
    <property type="nucleotide sequence ID" value="NZ_FNUY01000001.1"/>
</dbReference>
<evidence type="ECO:0000259" key="2">
    <source>
        <dbReference type="Pfam" id="PF13229"/>
    </source>
</evidence>
<dbReference type="InterPro" id="IPR039448">
    <property type="entry name" value="Beta_helix"/>
</dbReference>